<feature type="region of interest" description="Disordered" evidence="1">
    <location>
        <begin position="1"/>
        <end position="71"/>
    </location>
</feature>
<feature type="compositionally biased region" description="Basic and acidic residues" evidence="1">
    <location>
        <begin position="1"/>
        <end position="22"/>
    </location>
</feature>
<dbReference type="EMBL" id="KK198753">
    <property type="protein sequence ID" value="KCW90699.1"/>
    <property type="molecule type" value="Genomic_DNA"/>
</dbReference>
<dbReference type="InParanoid" id="A0A059DJY3"/>
<organism evidence="2">
    <name type="scientific">Eucalyptus grandis</name>
    <name type="common">Flooded gum</name>
    <dbReference type="NCBI Taxonomy" id="71139"/>
    <lineage>
        <taxon>Eukaryota</taxon>
        <taxon>Viridiplantae</taxon>
        <taxon>Streptophyta</taxon>
        <taxon>Embryophyta</taxon>
        <taxon>Tracheophyta</taxon>
        <taxon>Spermatophyta</taxon>
        <taxon>Magnoliopsida</taxon>
        <taxon>eudicotyledons</taxon>
        <taxon>Gunneridae</taxon>
        <taxon>Pentapetalae</taxon>
        <taxon>rosids</taxon>
        <taxon>malvids</taxon>
        <taxon>Myrtales</taxon>
        <taxon>Myrtaceae</taxon>
        <taxon>Myrtoideae</taxon>
        <taxon>Eucalypteae</taxon>
        <taxon>Eucalyptus</taxon>
    </lineage>
</organism>
<evidence type="ECO:0000256" key="1">
    <source>
        <dbReference type="SAM" id="MobiDB-lite"/>
    </source>
</evidence>
<proteinExistence type="predicted"/>
<protein>
    <submittedName>
        <fullName evidence="2">Uncharacterized protein</fullName>
    </submittedName>
</protein>
<evidence type="ECO:0000313" key="2">
    <source>
        <dbReference type="EMBL" id="KCW90699.1"/>
    </source>
</evidence>
<dbReference type="AlphaFoldDB" id="A0A059DJY3"/>
<name>A0A059DJY3_EUCGR</name>
<sequence>MLDLFRREGETESPRKPEENSRRAPLARGSRSRPIGPAFGQRPHARPTRASSPQRKALLPQTACRMTRSVP</sequence>
<accession>A0A059DJY3</accession>
<dbReference type="Gramene" id="KCW90699">
    <property type="protein sequence ID" value="KCW90699"/>
    <property type="gene ID" value="EUGRSUZ_A02784"/>
</dbReference>
<gene>
    <name evidence="2" type="ORF">EUGRSUZ_A02784</name>
</gene>
<reference evidence="2" key="1">
    <citation type="submission" date="2013-07" db="EMBL/GenBank/DDBJ databases">
        <title>The genome of Eucalyptus grandis.</title>
        <authorList>
            <person name="Schmutz J."/>
            <person name="Hayes R."/>
            <person name="Myburg A."/>
            <person name="Tuskan G."/>
            <person name="Grattapaglia D."/>
            <person name="Rokhsar D.S."/>
        </authorList>
    </citation>
    <scope>NUCLEOTIDE SEQUENCE</scope>
    <source>
        <tissue evidence="2">Leaf extractions</tissue>
    </source>
</reference>